<accession>A0A8S1Q4E2</accession>
<dbReference type="AlphaFoldDB" id="A0A8S1Q4E2"/>
<protein>
    <submittedName>
        <fullName evidence="1">Uncharacterized protein</fullName>
    </submittedName>
</protein>
<evidence type="ECO:0000313" key="2">
    <source>
        <dbReference type="Proteomes" id="UP000692954"/>
    </source>
</evidence>
<dbReference type="EMBL" id="CAJJDN010000095">
    <property type="protein sequence ID" value="CAD8110014.1"/>
    <property type="molecule type" value="Genomic_DNA"/>
</dbReference>
<sequence length="139" mass="16156">MGYMINLKIVKWKQIKLGSGLSQLMGFNSIFDQEIIILYRGSQITSCGEYKNGKKVGRWDILYFDEVIGGGSYEIYDDIQDSVKNGKWIDLGDGLQQWKQLIFNGYYQNGQKVGTWEKMKTDKNKLEEGFIKIKELKYD</sequence>
<reference evidence="1" key="1">
    <citation type="submission" date="2021-01" db="EMBL/GenBank/DDBJ databases">
        <authorList>
            <consortium name="Genoscope - CEA"/>
            <person name="William W."/>
        </authorList>
    </citation>
    <scope>NUCLEOTIDE SEQUENCE</scope>
</reference>
<gene>
    <name evidence="1" type="ORF">PSON_ATCC_30995.1.T0950004</name>
</gene>
<proteinExistence type="predicted"/>
<dbReference type="PANTHER" id="PTHR33706">
    <property type="entry name" value="MORN VARIANT REPEAT PROTEIN"/>
    <property type="match status" value="1"/>
</dbReference>
<comment type="caution">
    <text evidence="1">The sequence shown here is derived from an EMBL/GenBank/DDBJ whole genome shotgun (WGS) entry which is preliminary data.</text>
</comment>
<evidence type="ECO:0000313" key="1">
    <source>
        <dbReference type="EMBL" id="CAD8110014.1"/>
    </source>
</evidence>
<keyword evidence="2" id="KW-1185">Reference proteome</keyword>
<dbReference type="Proteomes" id="UP000692954">
    <property type="component" value="Unassembled WGS sequence"/>
</dbReference>
<name>A0A8S1Q4E2_9CILI</name>
<organism evidence="1 2">
    <name type="scientific">Paramecium sonneborni</name>
    <dbReference type="NCBI Taxonomy" id="65129"/>
    <lineage>
        <taxon>Eukaryota</taxon>
        <taxon>Sar</taxon>
        <taxon>Alveolata</taxon>
        <taxon>Ciliophora</taxon>
        <taxon>Intramacronucleata</taxon>
        <taxon>Oligohymenophorea</taxon>
        <taxon>Peniculida</taxon>
        <taxon>Parameciidae</taxon>
        <taxon>Paramecium</taxon>
    </lineage>
</organism>
<dbReference type="PANTHER" id="PTHR33706:SF1">
    <property type="entry name" value="TPR REPEAT PROTEIN"/>
    <property type="match status" value="1"/>
</dbReference>
<dbReference type="OrthoDB" id="323386at2759"/>